<dbReference type="HOGENOM" id="CLU_1988824_0_0_9"/>
<dbReference type="Proteomes" id="UP000001412">
    <property type="component" value="Chromosome"/>
</dbReference>
<feature type="chain" id="PRO_5039461894" evidence="1">
    <location>
        <begin position="22"/>
        <end position="125"/>
    </location>
</feature>
<sequence length="125" mass="14412">MKKFLSILLSCVFIFALIGCGGDSEETVTEIDSSKLTKKLKHNMPSLDLDYAKCTETVKDDNATLKIDIAYKDEMLREGVVNAITKLVEQEFVNKYKDMYLTIIQEQPHDFVKYTYNNGKWNRES</sequence>
<feature type="signal peptide" evidence="1">
    <location>
        <begin position="1"/>
        <end position="21"/>
    </location>
</feature>
<name>Q892H7_CLOTE</name>
<dbReference type="RefSeq" id="WP_011100276.1">
    <property type="nucleotide sequence ID" value="NC_004557.1"/>
</dbReference>
<dbReference type="OrthoDB" id="9815946at2"/>
<dbReference type="EMBL" id="AE015927">
    <property type="protein sequence ID" value="AAO36618.1"/>
    <property type="molecule type" value="Genomic_DNA"/>
</dbReference>
<dbReference type="AlphaFoldDB" id="Q892H7"/>
<gene>
    <name evidence="2" type="ordered locus">CTC_02121</name>
</gene>
<keyword evidence="1" id="KW-0732">Signal</keyword>
<reference evidence="2 3" key="1">
    <citation type="journal article" date="2003" name="Proc. Natl. Acad. Sci. U.S.A.">
        <title>The genome sequence of Clostridium tetani, the causative agent of tetanus disease.</title>
        <authorList>
            <person name="Brueggemann H."/>
            <person name="Baumer S."/>
            <person name="Fricke W.F."/>
            <person name="Wiezer A."/>
            <person name="Liesegang H."/>
            <person name="Decker I."/>
            <person name="Herzberg C."/>
            <person name="Martinez-Arias R."/>
            <person name="Merkl R."/>
            <person name="Henne A."/>
            <person name="Gottschalk G."/>
        </authorList>
    </citation>
    <scope>NUCLEOTIDE SEQUENCE [LARGE SCALE GENOMIC DNA]</scope>
    <source>
        <strain evidence="3">Massachusetts / E88</strain>
    </source>
</reference>
<keyword evidence="3" id="KW-1185">Reference proteome</keyword>
<evidence type="ECO:0000313" key="3">
    <source>
        <dbReference type="Proteomes" id="UP000001412"/>
    </source>
</evidence>
<dbReference type="KEGG" id="ctc:CTC_02121"/>
<proteinExistence type="predicted"/>
<dbReference type="STRING" id="212717.CTC_02121"/>
<dbReference type="GeneID" id="24254300"/>
<organism evidence="2 3">
    <name type="scientific">Clostridium tetani (strain Massachusetts / E88)</name>
    <dbReference type="NCBI Taxonomy" id="212717"/>
    <lineage>
        <taxon>Bacteria</taxon>
        <taxon>Bacillati</taxon>
        <taxon>Bacillota</taxon>
        <taxon>Clostridia</taxon>
        <taxon>Eubacteriales</taxon>
        <taxon>Clostridiaceae</taxon>
        <taxon>Clostridium</taxon>
    </lineage>
</organism>
<evidence type="ECO:0000313" key="2">
    <source>
        <dbReference type="EMBL" id="AAO36618.1"/>
    </source>
</evidence>
<accession>Q892H7</accession>
<protein>
    <submittedName>
        <fullName evidence="2">Uncharacterized protein</fullName>
    </submittedName>
</protein>
<dbReference type="PROSITE" id="PS51257">
    <property type="entry name" value="PROKAR_LIPOPROTEIN"/>
    <property type="match status" value="1"/>
</dbReference>
<evidence type="ECO:0000256" key="1">
    <source>
        <dbReference type="SAM" id="SignalP"/>
    </source>
</evidence>